<feature type="domain" description="DUF4015" evidence="2">
    <location>
        <begin position="218"/>
        <end position="524"/>
    </location>
</feature>
<sequence>MPRKHHRRPLAWALVGAAALVAVIALAVPVTAPSPELEVNSPEDGAVLDADAAEEATFVVTASTAEAARETHLRVDGEDATGIAERNGRRWHLPLAGLDDGTRTVTAELTGGVGQRASETRTVELDTEPPAIELDAPEPPVVADEPLVVTGRLDDPDAEVRAEGAEVERDGERFSVTYDAAPQGELTIEAEDEAGNVAVASESVVTVPSRVEADDLRSVHVSFWAWTSESLREPVLDLADRGLINSVQLDLKDESGTVGYDSEVEFAHEYDAVDPIYELDEAVAELHDRDVHIAGRIVVFRDPIVAERAWEDGEEGLVVQHADGSLYEGYGGFTNFASERIREYHHELAEEAAQAGVDDILWDYVRRPDGDEEEFAFPGLDDDTTPSESIVEFIAEADERLEPYGVGHGASVYGIAVDRPDEIAQDIGGIAEHVDYVAPMVYPSHWAPGEYGIDDPDGQPYDIVRASLEDFLEITGDRRARVVPWLQDFSMGQTYGPDEVRAQIDAAADLDVEEWILWDAGVDYTEEALE</sequence>
<keyword evidence="4" id="KW-1185">Reference proteome</keyword>
<dbReference type="KEGG" id="erz:ER308_11840"/>
<dbReference type="GO" id="GO:0005975">
    <property type="term" value="P:carbohydrate metabolic process"/>
    <property type="evidence" value="ECO:0007669"/>
    <property type="project" value="UniProtKB-ARBA"/>
</dbReference>
<gene>
    <name evidence="3" type="ORF">ER308_11840</name>
</gene>
<dbReference type="EMBL" id="CP036402">
    <property type="protein sequence ID" value="QBI20187.1"/>
    <property type="molecule type" value="Genomic_DNA"/>
</dbReference>
<dbReference type="InterPro" id="IPR025275">
    <property type="entry name" value="DUF4015"/>
</dbReference>
<evidence type="ECO:0000313" key="3">
    <source>
        <dbReference type="EMBL" id="QBI20187.1"/>
    </source>
</evidence>
<keyword evidence="1" id="KW-0732">Signal</keyword>
<dbReference type="Gene3D" id="2.60.40.10">
    <property type="entry name" value="Immunoglobulins"/>
    <property type="match status" value="2"/>
</dbReference>
<dbReference type="Pfam" id="PF13200">
    <property type="entry name" value="DUF4015"/>
    <property type="match status" value="1"/>
</dbReference>
<reference evidence="3 4" key="1">
    <citation type="submission" date="2019-01" db="EMBL/GenBank/DDBJ databases">
        <title>Egibacter rhizosphaerae EGI 80759T.</title>
        <authorList>
            <person name="Chen D.-D."/>
            <person name="Tian Y."/>
            <person name="Jiao J.-Y."/>
            <person name="Zhang X.-T."/>
            <person name="Zhang Y.-G."/>
            <person name="Zhang Y."/>
            <person name="Xiao M."/>
            <person name="Shu W.-S."/>
            <person name="Li W.-J."/>
        </authorList>
    </citation>
    <scope>NUCLEOTIDE SEQUENCE [LARGE SCALE GENOMIC DNA]</scope>
    <source>
        <strain evidence="3 4">EGI 80759</strain>
    </source>
</reference>
<proteinExistence type="predicted"/>
<dbReference type="InterPro" id="IPR013783">
    <property type="entry name" value="Ig-like_fold"/>
</dbReference>
<feature type="signal peptide" evidence="1">
    <location>
        <begin position="1"/>
        <end position="27"/>
    </location>
</feature>
<dbReference type="OrthoDB" id="9774125at2"/>
<dbReference type="Gene3D" id="3.20.20.80">
    <property type="entry name" value="Glycosidases"/>
    <property type="match status" value="1"/>
</dbReference>
<evidence type="ECO:0000259" key="2">
    <source>
        <dbReference type="Pfam" id="PF13200"/>
    </source>
</evidence>
<dbReference type="AlphaFoldDB" id="A0A411YGA5"/>
<name>A0A411YGA5_9ACTN</name>
<evidence type="ECO:0000256" key="1">
    <source>
        <dbReference type="SAM" id="SignalP"/>
    </source>
</evidence>
<organism evidence="3 4">
    <name type="scientific">Egibacter rhizosphaerae</name>
    <dbReference type="NCBI Taxonomy" id="1670831"/>
    <lineage>
        <taxon>Bacteria</taxon>
        <taxon>Bacillati</taxon>
        <taxon>Actinomycetota</taxon>
        <taxon>Nitriliruptoria</taxon>
        <taxon>Egibacterales</taxon>
        <taxon>Egibacteraceae</taxon>
        <taxon>Egibacter</taxon>
    </lineage>
</organism>
<accession>A0A411YGA5</accession>
<feature type="chain" id="PRO_5019281654" description="DUF4015 domain-containing protein" evidence="1">
    <location>
        <begin position="28"/>
        <end position="530"/>
    </location>
</feature>
<protein>
    <recommendedName>
        <fullName evidence="2">DUF4015 domain-containing protein</fullName>
    </recommendedName>
</protein>
<evidence type="ECO:0000313" key="4">
    <source>
        <dbReference type="Proteomes" id="UP000291469"/>
    </source>
</evidence>
<dbReference type="Proteomes" id="UP000291469">
    <property type="component" value="Chromosome"/>
</dbReference>